<evidence type="ECO:0000313" key="2">
    <source>
        <dbReference type="EMBL" id="ELR69382.1"/>
    </source>
</evidence>
<dbReference type="Proteomes" id="UP000011135">
    <property type="component" value="Unassembled WGS sequence"/>
</dbReference>
<evidence type="ECO:0000256" key="1">
    <source>
        <dbReference type="SAM" id="Phobius"/>
    </source>
</evidence>
<keyword evidence="1" id="KW-0472">Membrane</keyword>
<dbReference type="STRING" id="1237149.C900_05072"/>
<evidence type="ECO:0000313" key="3">
    <source>
        <dbReference type="Proteomes" id="UP000011135"/>
    </source>
</evidence>
<accession>L8JPT2</accession>
<sequence length="46" mass="5281">MRLEAHSLQLHLPTTYFVKKYFFFLGVLSFSGAIGKNVGEMPDSRF</sequence>
<feature type="transmembrane region" description="Helical" evidence="1">
    <location>
        <begin position="21"/>
        <end position="39"/>
    </location>
</feature>
<proteinExistence type="predicted"/>
<protein>
    <submittedName>
        <fullName evidence="2">Uncharacterized protein</fullName>
    </submittedName>
</protein>
<organism evidence="2 3">
    <name type="scientific">Fulvivirga imtechensis AK7</name>
    <dbReference type="NCBI Taxonomy" id="1237149"/>
    <lineage>
        <taxon>Bacteria</taxon>
        <taxon>Pseudomonadati</taxon>
        <taxon>Bacteroidota</taxon>
        <taxon>Cytophagia</taxon>
        <taxon>Cytophagales</taxon>
        <taxon>Fulvivirgaceae</taxon>
        <taxon>Fulvivirga</taxon>
    </lineage>
</organism>
<comment type="caution">
    <text evidence="2">The sequence shown here is derived from an EMBL/GenBank/DDBJ whole genome shotgun (WGS) entry which is preliminary data.</text>
</comment>
<keyword evidence="1" id="KW-1133">Transmembrane helix</keyword>
<keyword evidence="3" id="KW-1185">Reference proteome</keyword>
<dbReference type="EMBL" id="AMZN01000073">
    <property type="protein sequence ID" value="ELR69382.1"/>
    <property type="molecule type" value="Genomic_DNA"/>
</dbReference>
<dbReference type="AlphaFoldDB" id="L8JPT2"/>
<keyword evidence="1" id="KW-0812">Transmembrane</keyword>
<gene>
    <name evidence="2" type="ORF">C900_05072</name>
</gene>
<name>L8JPT2_9BACT</name>
<reference evidence="2 3" key="1">
    <citation type="submission" date="2012-12" db="EMBL/GenBank/DDBJ databases">
        <title>Genome assembly of Fulvivirga imtechensis AK7.</title>
        <authorList>
            <person name="Nupur N."/>
            <person name="Khatri I."/>
            <person name="Kumar R."/>
            <person name="Subramanian S."/>
            <person name="Pinnaka A."/>
        </authorList>
    </citation>
    <scope>NUCLEOTIDE SEQUENCE [LARGE SCALE GENOMIC DNA]</scope>
    <source>
        <strain evidence="2 3">AK7</strain>
    </source>
</reference>